<dbReference type="NCBIfam" id="TIGR00350">
    <property type="entry name" value="lytR_cpsA_psr"/>
    <property type="match status" value="1"/>
</dbReference>
<dbReference type="InterPro" id="IPR050922">
    <property type="entry name" value="LytR/CpsA/Psr_CW_biosynth"/>
</dbReference>
<keyword evidence="3" id="KW-1133">Transmembrane helix</keyword>
<dbReference type="InterPro" id="IPR004474">
    <property type="entry name" value="LytR_CpsA_psr"/>
</dbReference>
<keyword evidence="3" id="KW-0812">Transmembrane</keyword>
<dbReference type="PANTHER" id="PTHR33392">
    <property type="entry name" value="POLYISOPRENYL-TEICHOIC ACID--PEPTIDOGLYCAN TEICHOIC ACID TRANSFERASE TAGU"/>
    <property type="match status" value="1"/>
</dbReference>
<name>A0ABW8ARX3_9ACTN</name>
<sequence length="389" mass="42265">MDGDESTTTFPRVPGAGAGPQVDERPTPHPGHPGGGHPVPGFRPGDRAPEPRRRTGRLWLRLVAIIGIIALVLAAVLVGGFLYLQHKYDSNIERFDAFQGLEDKDRPVVVAKDAQNILLLGSDSRISAGDASAWVRGAQRTDAIMLVHIPADRQNVTVTSIPRDSWVNIPGHGMNKINAGFSFGGPALEVKTIEAYTGVRIDHVVVLDFDGFQQVTDDLGGVRITIPDDSYDSARRKHWKAGTYTMDGETALTYVRQRHGLPGGDFDRVKRQQNWIRAIATKTLSKDTLTNPMTLTSVLGSITKAASVDDGFSIGEMRSTALSLRDVKVKDITFMTAPLDGTGWSPDGKQSIVKLNKAGNKSLWKAYKDDTVSEWLAAHPDAALGKTVR</sequence>
<dbReference type="PANTHER" id="PTHR33392:SF6">
    <property type="entry name" value="POLYISOPRENYL-TEICHOIC ACID--PEPTIDOGLYCAN TEICHOIC ACID TRANSFERASE TAGU"/>
    <property type="match status" value="1"/>
</dbReference>
<keyword evidence="3" id="KW-0472">Membrane</keyword>
<dbReference type="EMBL" id="JBITLV010000005">
    <property type="protein sequence ID" value="MFI7588637.1"/>
    <property type="molecule type" value="Genomic_DNA"/>
</dbReference>
<protein>
    <submittedName>
        <fullName evidence="5">LCP family protein</fullName>
    </submittedName>
</protein>
<evidence type="ECO:0000256" key="1">
    <source>
        <dbReference type="ARBA" id="ARBA00006068"/>
    </source>
</evidence>
<evidence type="ECO:0000256" key="2">
    <source>
        <dbReference type="SAM" id="MobiDB-lite"/>
    </source>
</evidence>
<dbReference type="Pfam" id="PF03816">
    <property type="entry name" value="LytR_cpsA_psr"/>
    <property type="match status" value="1"/>
</dbReference>
<evidence type="ECO:0000313" key="6">
    <source>
        <dbReference type="Proteomes" id="UP001612915"/>
    </source>
</evidence>
<organism evidence="5 6">
    <name type="scientific">Spongisporangium articulatum</name>
    <dbReference type="NCBI Taxonomy" id="3362603"/>
    <lineage>
        <taxon>Bacteria</taxon>
        <taxon>Bacillati</taxon>
        <taxon>Actinomycetota</taxon>
        <taxon>Actinomycetes</taxon>
        <taxon>Kineosporiales</taxon>
        <taxon>Kineosporiaceae</taxon>
        <taxon>Spongisporangium</taxon>
    </lineage>
</organism>
<dbReference type="RefSeq" id="WP_398282535.1">
    <property type="nucleotide sequence ID" value="NZ_JBITLV010000005.1"/>
</dbReference>
<accession>A0ABW8ARX3</accession>
<keyword evidence="6" id="KW-1185">Reference proteome</keyword>
<feature type="transmembrane region" description="Helical" evidence="3">
    <location>
        <begin position="58"/>
        <end position="84"/>
    </location>
</feature>
<feature type="domain" description="Cell envelope-related transcriptional attenuator" evidence="4">
    <location>
        <begin position="140"/>
        <end position="283"/>
    </location>
</feature>
<reference evidence="5 6" key="1">
    <citation type="submission" date="2024-10" db="EMBL/GenBank/DDBJ databases">
        <title>The Natural Products Discovery Center: Release of the First 8490 Sequenced Strains for Exploring Actinobacteria Biosynthetic Diversity.</title>
        <authorList>
            <person name="Kalkreuter E."/>
            <person name="Kautsar S.A."/>
            <person name="Yang D."/>
            <person name="Bader C.D."/>
            <person name="Teijaro C.N."/>
            <person name="Fluegel L."/>
            <person name="Davis C.M."/>
            <person name="Simpson J.R."/>
            <person name="Lauterbach L."/>
            <person name="Steele A.D."/>
            <person name="Gui C."/>
            <person name="Meng S."/>
            <person name="Li G."/>
            <person name="Viehrig K."/>
            <person name="Ye F."/>
            <person name="Su P."/>
            <person name="Kiefer A.F."/>
            <person name="Nichols A."/>
            <person name="Cepeda A.J."/>
            <person name="Yan W."/>
            <person name="Fan B."/>
            <person name="Jiang Y."/>
            <person name="Adhikari A."/>
            <person name="Zheng C.-J."/>
            <person name="Schuster L."/>
            <person name="Cowan T.M."/>
            <person name="Smanski M.J."/>
            <person name="Chevrette M.G."/>
            <person name="De Carvalho L.P.S."/>
            <person name="Shen B."/>
        </authorList>
    </citation>
    <scope>NUCLEOTIDE SEQUENCE [LARGE SCALE GENOMIC DNA]</scope>
    <source>
        <strain evidence="5 6">NPDC049639</strain>
    </source>
</reference>
<dbReference type="Gene3D" id="3.40.630.190">
    <property type="entry name" value="LCP protein"/>
    <property type="match status" value="1"/>
</dbReference>
<gene>
    <name evidence="5" type="ORF">ACIB24_16320</name>
</gene>
<comment type="similarity">
    <text evidence="1">Belongs to the LytR/CpsA/Psr (LCP) family.</text>
</comment>
<evidence type="ECO:0000313" key="5">
    <source>
        <dbReference type="EMBL" id="MFI7588637.1"/>
    </source>
</evidence>
<feature type="compositionally biased region" description="Polar residues" evidence="2">
    <location>
        <begin position="1"/>
        <end position="10"/>
    </location>
</feature>
<dbReference type="Proteomes" id="UP001612915">
    <property type="component" value="Unassembled WGS sequence"/>
</dbReference>
<comment type="caution">
    <text evidence="5">The sequence shown here is derived from an EMBL/GenBank/DDBJ whole genome shotgun (WGS) entry which is preliminary data.</text>
</comment>
<evidence type="ECO:0000259" key="4">
    <source>
        <dbReference type="Pfam" id="PF03816"/>
    </source>
</evidence>
<feature type="region of interest" description="Disordered" evidence="2">
    <location>
        <begin position="1"/>
        <end position="50"/>
    </location>
</feature>
<proteinExistence type="inferred from homology"/>
<evidence type="ECO:0000256" key="3">
    <source>
        <dbReference type="SAM" id="Phobius"/>
    </source>
</evidence>